<evidence type="ECO:0000313" key="2">
    <source>
        <dbReference type="EMBL" id="CZR67932.1"/>
    </source>
</evidence>
<proteinExistence type="predicted"/>
<evidence type="ECO:0000259" key="1">
    <source>
        <dbReference type="Pfam" id="PF06985"/>
    </source>
</evidence>
<dbReference type="Pfam" id="PF06985">
    <property type="entry name" value="HET"/>
    <property type="match status" value="1"/>
</dbReference>
<dbReference type="EMBL" id="FJOG01000049">
    <property type="protein sequence ID" value="CZR67932.1"/>
    <property type="molecule type" value="Genomic_DNA"/>
</dbReference>
<dbReference type="PANTHER" id="PTHR24148">
    <property type="entry name" value="ANKYRIN REPEAT DOMAIN-CONTAINING PROTEIN 39 HOMOLOG-RELATED"/>
    <property type="match status" value="1"/>
</dbReference>
<organism evidence="2 3">
    <name type="scientific">Phialocephala subalpina</name>
    <dbReference type="NCBI Taxonomy" id="576137"/>
    <lineage>
        <taxon>Eukaryota</taxon>
        <taxon>Fungi</taxon>
        <taxon>Dikarya</taxon>
        <taxon>Ascomycota</taxon>
        <taxon>Pezizomycotina</taxon>
        <taxon>Leotiomycetes</taxon>
        <taxon>Helotiales</taxon>
        <taxon>Mollisiaceae</taxon>
        <taxon>Phialocephala</taxon>
        <taxon>Phialocephala fortinii species complex</taxon>
    </lineage>
</organism>
<accession>A0A1L7XS89</accession>
<dbReference type="STRING" id="576137.A0A1L7XS89"/>
<protein>
    <recommendedName>
        <fullName evidence="1">Heterokaryon incompatibility domain-containing protein</fullName>
    </recommendedName>
</protein>
<gene>
    <name evidence="2" type="ORF">PAC_17831</name>
</gene>
<dbReference type="Proteomes" id="UP000184330">
    <property type="component" value="Unassembled WGS sequence"/>
</dbReference>
<feature type="domain" description="Heterokaryon incompatibility" evidence="1">
    <location>
        <begin position="54"/>
        <end position="180"/>
    </location>
</feature>
<dbReference type="PANTHER" id="PTHR24148:SF73">
    <property type="entry name" value="HET DOMAIN PROTEIN (AFU_ORTHOLOGUE AFUA_8G01020)"/>
    <property type="match status" value="1"/>
</dbReference>
<dbReference type="InterPro" id="IPR052895">
    <property type="entry name" value="HetReg/Transcr_Mod"/>
</dbReference>
<dbReference type="OrthoDB" id="2157530at2759"/>
<sequence>MANQENFYQYSAITQPDIIRLILLQPSEHLEAKLCCSLIDASLKGCDNDVVEHVALSYVWGNASLKGSILVDGKHLEITHSLEQALRHVRDPRRVLRVWADGICINQKDVEDRNTQVAAMGTIYATARHTIIFLGPSYARHDHILDTITETNFDELVMLEGLPDHILDYPWFSRVWVLQELVLSPDPWVQIGRGRARWEHFRRCIAITDPETQSSRERLLNSMGHIRANWHARRYDNAAGGTRITLLDILKARRGLGVSDPRDMAYAHLGMSEPSARSDIIINYSKSKAQVYEDVARYIYGVTLGFSILALVENVDLDTRQGLPTWVPDWSVKSESESIQARHPLSTIGFFSQYQKLCEEPWNRPSVLIVQGRLAGTVLHIPPQTQIPNLPGEGDVEDRDFDSAIMNWVLHPGNRELIKAILATTMQPDFEYYKYQPAWLNRLKARSKNSEAQNPSNSEHLASISTLLMQLPLATRKHLERHSHSPNIVTVAGDLCQTIEEFLFNISSRLTADEIITFTLGQHCDTIRFLPSQVCVGDLLVYDRCHADVFIFRPDEPNDVFSHDSMSQKPQFSMPADTRRLSKSEIRCRFVTHIPMSSYEKRRVKLLRRSFKSRLGTELTATLAIH</sequence>
<name>A0A1L7XS89_9HELO</name>
<dbReference type="AlphaFoldDB" id="A0A1L7XS89"/>
<evidence type="ECO:0000313" key="3">
    <source>
        <dbReference type="Proteomes" id="UP000184330"/>
    </source>
</evidence>
<keyword evidence="3" id="KW-1185">Reference proteome</keyword>
<reference evidence="2 3" key="1">
    <citation type="submission" date="2016-03" db="EMBL/GenBank/DDBJ databases">
        <authorList>
            <person name="Ploux O."/>
        </authorList>
    </citation>
    <scope>NUCLEOTIDE SEQUENCE [LARGE SCALE GENOMIC DNA]</scope>
    <source>
        <strain evidence="2 3">UAMH 11012</strain>
    </source>
</reference>
<dbReference type="InterPro" id="IPR010730">
    <property type="entry name" value="HET"/>
</dbReference>